<evidence type="ECO:0000313" key="1">
    <source>
        <dbReference type="EMBL" id="EJX07650.1"/>
    </source>
</evidence>
<sequence length="110" mass="11571">MVPLTALAQSIQLKGTVLDTKGESLIGASVLEKGTTNGCITDLNGNFTLTVNPKATLIISYVGYVTQEIQVNGRSSLKATLKDDSEMLEEVVVVGYGTMKKSDMTGAISS</sequence>
<dbReference type="FunFam" id="2.60.40.1120:FF:000003">
    <property type="entry name" value="Outer membrane protein Omp121"/>
    <property type="match status" value="1"/>
</dbReference>
<dbReference type="SUPFAM" id="SSF49464">
    <property type="entry name" value="Carboxypeptidase regulatory domain-like"/>
    <property type="match status" value="1"/>
</dbReference>
<dbReference type="Pfam" id="PF13715">
    <property type="entry name" value="CarbopepD_reg_2"/>
    <property type="match status" value="1"/>
</dbReference>
<dbReference type="AlphaFoldDB" id="J9H2B4"/>
<organism evidence="1">
    <name type="scientific">gut metagenome</name>
    <dbReference type="NCBI Taxonomy" id="749906"/>
    <lineage>
        <taxon>unclassified sequences</taxon>
        <taxon>metagenomes</taxon>
        <taxon>organismal metagenomes</taxon>
    </lineage>
</organism>
<feature type="non-terminal residue" evidence="1">
    <location>
        <position position="110"/>
    </location>
</feature>
<proteinExistence type="predicted"/>
<dbReference type="Gene3D" id="2.60.40.1120">
    <property type="entry name" value="Carboxypeptidase-like, regulatory domain"/>
    <property type="match status" value="1"/>
</dbReference>
<accession>J9H2B4</accession>
<protein>
    <submittedName>
        <fullName evidence="1">TonB-dependent Receptor</fullName>
    </submittedName>
</protein>
<dbReference type="InterPro" id="IPR008969">
    <property type="entry name" value="CarboxyPept-like_regulatory"/>
</dbReference>
<keyword evidence="1" id="KW-0675">Receptor</keyword>
<gene>
    <name evidence="1" type="ORF">EVA_04253</name>
</gene>
<dbReference type="EMBL" id="AMCI01000829">
    <property type="protein sequence ID" value="EJX07650.1"/>
    <property type="molecule type" value="Genomic_DNA"/>
</dbReference>
<reference evidence="1" key="1">
    <citation type="journal article" date="2012" name="PLoS ONE">
        <title>Gene sets for utilization of primary and secondary nutrition supplies in the distal gut of endangered iberian lynx.</title>
        <authorList>
            <person name="Alcaide M."/>
            <person name="Messina E."/>
            <person name="Richter M."/>
            <person name="Bargiela R."/>
            <person name="Peplies J."/>
            <person name="Huws S.A."/>
            <person name="Newbold C.J."/>
            <person name="Golyshin P.N."/>
            <person name="Simon M.A."/>
            <person name="Lopez G."/>
            <person name="Yakimov M.M."/>
            <person name="Ferrer M."/>
        </authorList>
    </citation>
    <scope>NUCLEOTIDE SEQUENCE</scope>
</reference>
<name>J9H2B4_9ZZZZ</name>
<comment type="caution">
    <text evidence="1">The sequence shown here is derived from an EMBL/GenBank/DDBJ whole genome shotgun (WGS) entry which is preliminary data.</text>
</comment>